<feature type="region of interest" description="Disordered" evidence="1">
    <location>
        <begin position="351"/>
        <end position="380"/>
    </location>
</feature>
<protein>
    <recommendedName>
        <fullName evidence="4">Helicase XPB/Ssl2 N-terminal domain-containing protein</fullName>
    </recommendedName>
</protein>
<evidence type="ECO:0000313" key="3">
    <source>
        <dbReference type="Proteomes" id="UP001183648"/>
    </source>
</evidence>
<dbReference type="EMBL" id="JAVDYG010000001">
    <property type="protein sequence ID" value="MDR7361787.1"/>
    <property type="molecule type" value="Genomic_DNA"/>
</dbReference>
<reference evidence="2 3" key="1">
    <citation type="submission" date="2023-07" db="EMBL/GenBank/DDBJ databases">
        <title>Sequencing the genomes of 1000 actinobacteria strains.</title>
        <authorList>
            <person name="Klenk H.-P."/>
        </authorList>
    </citation>
    <scope>NUCLEOTIDE SEQUENCE [LARGE SCALE GENOMIC DNA]</scope>
    <source>
        <strain evidence="2 3">DSM 19426</strain>
    </source>
</reference>
<evidence type="ECO:0008006" key="4">
    <source>
        <dbReference type="Google" id="ProtNLM"/>
    </source>
</evidence>
<evidence type="ECO:0000313" key="2">
    <source>
        <dbReference type="EMBL" id="MDR7361787.1"/>
    </source>
</evidence>
<name>A0ABU2BT24_9ACTN</name>
<comment type="caution">
    <text evidence="2">The sequence shown here is derived from an EMBL/GenBank/DDBJ whole genome shotgun (WGS) entry which is preliminary data.</text>
</comment>
<evidence type="ECO:0000256" key="1">
    <source>
        <dbReference type="SAM" id="MobiDB-lite"/>
    </source>
</evidence>
<gene>
    <name evidence="2" type="ORF">J2S63_001340</name>
</gene>
<organism evidence="2 3">
    <name type="scientific">Nocardioides marmoribigeumensis</name>
    <dbReference type="NCBI Taxonomy" id="433649"/>
    <lineage>
        <taxon>Bacteria</taxon>
        <taxon>Bacillati</taxon>
        <taxon>Actinomycetota</taxon>
        <taxon>Actinomycetes</taxon>
        <taxon>Propionibacteriales</taxon>
        <taxon>Nocardioidaceae</taxon>
        <taxon>Nocardioides</taxon>
    </lineage>
</organism>
<dbReference type="Proteomes" id="UP001183648">
    <property type="component" value="Unassembled WGS sequence"/>
</dbReference>
<proteinExistence type="predicted"/>
<keyword evidence="3" id="KW-1185">Reference proteome</keyword>
<dbReference type="RefSeq" id="WP_310300273.1">
    <property type="nucleotide sequence ID" value="NZ_BAAAPS010000001.1"/>
</dbReference>
<accession>A0ABU2BT24</accession>
<sequence>MSAVSAAREVERAEARERVRAATRTLLHDLVRVGVAHLSPDARQRVETTALWAQSADYWRLADLLRRVEDQAELLLTRSSRGDERTLLDLVALAAALVDALDASPDEPRLVGSARQRYEPVSGIDLVGLGGMAWARTGYVGLTCLFWQPDELRFLSWTDARPDSMWGFDARKRYDAYGPWTGLGSPRRATGRGVFLEDARISEQGRISGVEATQARMGPGRGRLRTLDVVSRWAELGRREHRSLLDPGNPLLEWAVLRPDEVGPARFDPVRQVVRRELVDEAGDVLPLELRWTPATAHAVARVEGLDLPEGAWLVCRVPRTSAGFVAEPLSVVLPDEGRVDCLHFDDAPGAEQVRERRSQVGPDPDDEPETEVEARDRLRSGLPRPAQVLDAWLVRQLERGTGATAAGLLRATLDAHHRECRAVGLSVYPVVGADADPAQALLRSLHVTRQLAQVLA</sequence>